<comment type="caution">
    <text evidence="2">The sequence shown here is derived from an EMBL/GenBank/DDBJ whole genome shotgun (WGS) entry which is preliminary data.</text>
</comment>
<dbReference type="Gene3D" id="3.30.1330.30">
    <property type="match status" value="1"/>
</dbReference>
<sequence>MPLNELAQSTRCAGANSVLRKIARGEAVKIFLAADTDAKLKDKINLAARESNIPVEIAEDSQQLGRACAVPRKTAVAAILKW</sequence>
<dbReference type="Proteomes" id="UP000027665">
    <property type="component" value="Unassembled WGS sequence"/>
</dbReference>
<reference evidence="2 3" key="1">
    <citation type="submission" date="2014-04" db="EMBL/GenBank/DDBJ databases">
        <title>Draft Genome Sequence of Synergistes jonesii.</title>
        <authorList>
            <person name="Coil D.A."/>
            <person name="Eisen J.A."/>
            <person name="Holland-Moritz H.E."/>
        </authorList>
    </citation>
    <scope>NUCLEOTIDE SEQUENCE [LARGE SCALE GENOMIC DNA]</scope>
    <source>
        <strain evidence="2 3">78-1</strain>
    </source>
</reference>
<dbReference type="EMBL" id="JMKI01000006">
    <property type="protein sequence ID" value="KEJ93090.1"/>
    <property type="molecule type" value="Genomic_DNA"/>
</dbReference>
<dbReference type="GeneID" id="90982754"/>
<evidence type="ECO:0000313" key="3">
    <source>
        <dbReference type="Proteomes" id="UP000027665"/>
    </source>
</evidence>
<dbReference type="STRING" id="2754.EH55_12345"/>
<feature type="domain" description="Ribosomal protein eL8/eL30/eS12/Gadd45" evidence="1">
    <location>
        <begin position="12"/>
        <end position="80"/>
    </location>
</feature>
<protein>
    <recommendedName>
        <fullName evidence="1">Ribosomal protein eL8/eL30/eS12/Gadd45 domain-containing protein</fullName>
    </recommendedName>
</protein>
<dbReference type="SUPFAM" id="SSF55315">
    <property type="entry name" value="L30e-like"/>
    <property type="match status" value="1"/>
</dbReference>
<dbReference type="OrthoDB" id="5705at2"/>
<dbReference type="AlphaFoldDB" id="A0A073IU50"/>
<evidence type="ECO:0000259" key="1">
    <source>
        <dbReference type="Pfam" id="PF01248"/>
    </source>
</evidence>
<keyword evidence="3" id="KW-1185">Reference proteome</keyword>
<dbReference type="eggNOG" id="COG1358">
    <property type="taxonomic scope" value="Bacteria"/>
</dbReference>
<name>A0A073IU50_9BACT</name>
<accession>A0A073IU50</accession>
<organism evidence="2 3">
    <name type="scientific">Synergistes jonesii</name>
    <dbReference type="NCBI Taxonomy" id="2754"/>
    <lineage>
        <taxon>Bacteria</taxon>
        <taxon>Thermotogati</taxon>
        <taxon>Synergistota</taxon>
        <taxon>Synergistia</taxon>
        <taxon>Synergistales</taxon>
        <taxon>Synergistaceae</taxon>
        <taxon>Synergistes</taxon>
    </lineage>
</organism>
<gene>
    <name evidence="2" type="ORF">EH55_12345</name>
</gene>
<dbReference type="InterPro" id="IPR004038">
    <property type="entry name" value="Ribosomal_eL8/eL30/eS12/Gad45"/>
</dbReference>
<evidence type="ECO:0000313" key="2">
    <source>
        <dbReference type="EMBL" id="KEJ93090.1"/>
    </source>
</evidence>
<dbReference type="RefSeq" id="WP_037974437.1">
    <property type="nucleotide sequence ID" value="NZ_JAXDSK010000016.1"/>
</dbReference>
<dbReference type="InterPro" id="IPR029064">
    <property type="entry name" value="Ribosomal_eL30-like_sf"/>
</dbReference>
<dbReference type="Pfam" id="PF01248">
    <property type="entry name" value="Ribosomal_L7Ae"/>
    <property type="match status" value="1"/>
</dbReference>
<proteinExistence type="predicted"/>